<dbReference type="EMBL" id="QKLU01000002">
    <property type="protein sequence ID" value="PYF75707.1"/>
    <property type="molecule type" value="Genomic_DNA"/>
</dbReference>
<name>A0A318UK29_9SPHI</name>
<evidence type="ECO:0000256" key="1">
    <source>
        <dbReference type="SAM" id="MobiDB-lite"/>
    </source>
</evidence>
<feature type="region of interest" description="Disordered" evidence="1">
    <location>
        <begin position="115"/>
        <end position="144"/>
    </location>
</feature>
<dbReference type="OrthoDB" id="766226at2"/>
<evidence type="ECO:0000256" key="2">
    <source>
        <dbReference type="SAM" id="SignalP"/>
    </source>
</evidence>
<keyword evidence="4" id="KW-1185">Reference proteome</keyword>
<organism evidence="3 4">
    <name type="scientific">Pedobacter nutrimenti</name>
    <dbReference type="NCBI Taxonomy" id="1241337"/>
    <lineage>
        <taxon>Bacteria</taxon>
        <taxon>Pseudomonadati</taxon>
        <taxon>Bacteroidota</taxon>
        <taxon>Sphingobacteriia</taxon>
        <taxon>Sphingobacteriales</taxon>
        <taxon>Sphingobacteriaceae</taxon>
        <taxon>Pedobacter</taxon>
    </lineage>
</organism>
<evidence type="ECO:0000313" key="3">
    <source>
        <dbReference type="EMBL" id="PYF75707.1"/>
    </source>
</evidence>
<comment type="caution">
    <text evidence="3">The sequence shown here is derived from an EMBL/GenBank/DDBJ whole genome shotgun (WGS) entry which is preliminary data.</text>
</comment>
<keyword evidence="2" id="KW-0732">Signal</keyword>
<reference evidence="3 4" key="1">
    <citation type="submission" date="2018-06" db="EMBL/GenBank/DDBJ databases">
        <title>Genomic Encyclopedia of Archaeal and Bacterial Type Strains, Phase II (KMG-II): from individual species to whole genera.</title>
        <authorList>
            <person name="Goeker M."/>
        </authorList>
    </citation>
    <scope>NUCLEOTIDE SEQUENCE [LARGE SCALE GENOMIC DNA]</scope>
    <source>
        <strain evidence="3 4">DSM 27372</strain>
    </source>
</reference>
<feature type="chain" id="PRO_5016263128" evidence="2">
    <location>
        <begin position="21"/>
        <end position="144"/>
    </location>
</feature>
<accession>A0A318UK29</accession>
<gene>
    <name evidence="3" type="ORF">B0O44_102261</name>
</gene>
<proteinExistence type="predicted"/>
<feature type="signal peptide" evidence="2">
    <location>
        <begin position="1"/>
        <end position="20"/>
    </location>
</feature>
<evidence type="ECO:0000313" key="4">
    <source>
        <dbReference type="Proteomes" id="UP000248198"/>
    </source>
</evidence>
<dbReference type="Proteomes" id="UP000248198">
    <property type="component" value="Unassembled WGS sequence"/>
</dbReference>
<protein>
    <submittedName>
        <fullName evidence="3">Uncharacterized protein</fullName>
    </submittedName>
</protein>
<dbReference type="RefSeq" id="WP_110828134.1">
    <property type="nucleotide sequence ID" value="NZ_QKLU01000002.1"/>
</dbReference>
<sequence>MKKYIALLMLLFAASALTKAQPKPPTAQEITAKIMEEYDKRLKLNPTQRGVIYNYTYDLAKEQTDLVKRRQAGTFKEEDISKFDRFQNETNANIRKILKGEQLTEFEKILDDRMNGVNDKKKKKKRGKEEEAAVTGIEGLKLQP</sequence>
<dbReference type="AlphaFoldDB" id="A0A318UK29"/>